<gene>
    <name evidence="4" type="ORF">E2C04_02735</name>
</gene>
<name>A0A4P7UAV5_9ACTN</name>
<dbReference type="RefSeq" id="WP_135831447.1">
    <property type="nucleotide sequence ID" value="NZ_BMCK01000001.1"/>
</dbReference>
<dbReference type="AlphaFoldDB" id="A0A4P7UAV5"/>
<keyword evidence="4" id="KW-0808">Transferase</keyword>
<dbReference type="PANTHER" id="PTHR30576">
    <property type="entry name" value="COLANIC BIOSYNTHESIS UDP-GLUCOSE LIPID CARRIER TRANSFERASE"/>
    <property type="match status" value="1"/>
</dbReference>
<evidence type="ECO:0000313" key="5">
    <source>
        <dbReference type="Proteomes" id="UP000297025"/>
    </source>
</evidence>
<dbReference type="EMBL" id="CP038462">
    <property type="protein sequence ID" value="QCC76398.1"/>
    <property type="molecule type" value="Genomic_DNA"/>
</dbReference>
<evidence type="ECO:0000256" key="1">
    <source>
        <dbReference type="ARBA" id="ARBA00006464"/>
    </source>
</evidence>
<feature type="region of interest" description="Disordered" evidence="2">
    <location>
        <begin position="235"/>
        <end position="254"/>
    </location>
</feature>
<dbReference type="Pfam" id="PF02397">
    <property type="entry name" value="Bac_transf"/>
    <property type="match status" value="1"/>
</dbReference>
<proteinExistence type="inferred from homology"/>
<sequence>MCVVNRQGRRHTVGAFERLVAGAGLVVSSPAMALSAVAIKASSPGPVLFRAERVGHAEVPFTMYKLRTMHQGAQAAGSITGGRDPRIFRAGQVLRSLKLDEIPQLVNVVRGEMSFFGPRPEAVDVVEKHYAPWMMESLEVPPGIVGPGSLGYFLEEDQLPDDPAEAERHYASVLLPRKIARELVYVRRRTLAYRLELLLRTLLGIVKLRGLLSGAAEREERAATEILCSLGELPAEPTTLPVSGDRGGDDHDPR</sequence>
<dbReference type="KEGG" id="ndp:E2C04_02735"/>
<dbReference type="Proteomes" id="UP000297025">
    <property type="component" value="Chromosome"/>
</dbReference>
<dbReference type="GO" id="GO:0016780">
    <property type="term" value="F:phosphotransferase activity, for other substituted phosphate groups"/>
    <property type="evidence" value="ECO:0007669"/>
    <property type="project" value="TreeGrafter"/>
</dbReference>
<dbReference type="PANTHER" id="PTHR30576:SF0">
    <property type="entry name" value="UNDECAPRENYL-PHOSPHATE N-ACETYLGALACTOSAMINYL 1-PHOSPHATE TRANSFERASE-RELATED"/>
    <property type="match status" value="1"/>
</dbReference>
<accession>A0A4P7UAV5</accession>
<evidence type="ECO:0000313" key="4">
    <source>
        <dbReference type="EMBL" id="QCC76398.1"/>
    </source>
</evidence>
<organism evidence="4 5">
    <name type="scientific">Nocardioides daphniae</name>
    <dbReference type="NCBI Taxonomy" id="402297"/>
    <lineage>
        <taxon>Bacteria</taxon>
        <taxon>Bacillati</taxon>
        <taxon>Actinomycetota</taxon>
        <taxon>Actinomycetes</taxon>
        <taxon>Propionibacteriales</taxon>
        <taxon>Nocardioidaceae</taxon>
        <taxon>Nocardioides</taxon>
    </lineage>
</organism>
<evidence type="ECO:0000259" key="3">
    <source>
        <dbReference type="Pfam" id="PF02397"/>
    </source>
</evidence>
<evidence type="ECO:0000256" key="2">
    <source>
        <dbReference type="SAM" id="MobiDB-lite"/>
    </source>
</evidence>
<feature type="domain" description="Bacterial sugar transferase" evidence="3">
    <location>
        <begin position="15"/>
        <end position="205"/>
    </location>
</feature>
<dbReference type="InterPro" id="IPR003362">
    <property type="entry name" value="Bact_transf"/>
</dbReference>
<protein>
    <submittedName>
        <fullName evidence="4">Sugar transferase</fullName>
    </submittedName>
</protein>
<comment type="similarity">
    <text evidence="1">Belongs to the bacterial sugar transferase family.</text>
</comment>
<reference evidence="4 5" key="1">
    <citation type="journal article" date="2008" name="Int. J. Syst. Evol. Microbiol.">
        <title>Nocardioides daphniae sp. nov., isolated from Daphnia cucullata (Crustacea: Cladocera).</title>
        <authorList>
            <person name="Toth E.M."/>
            <person name="Keki Z."/>
            <person name="Homonnay Z.G."/>
            <person name="Borsodi A.K."/>
            <person name="Marialigeti K."/>
            <person name="Schumann P."/>
        </authorList>
    </citation>
    <scope>NUCLEOTIDE SEQUENCE [LARGE SCALE GENOMIC DNA]</scope>
    <source>
        <strain evidence="4 5">JCM 16608</strain>
    </source>
</reference>